<name>A0A9W8DP12_9FUNG</name>
<dbReference type="AlphaFoldDB" id="A0A9W8DP12"/>
<dbReference type="OrthoDB" id="999962at2759"/>
<sequence length="344" mass="37854">MVTALQFIAVSLFALPGQLDIKLTGPSLSEWRIFKPRHIPITRWAVMVGLFFLTSLLNNMALNYNIAIPLHIIFRSSGLVTNMIFGSIIYKKRYPPRQIVAVILVTAGVLVSTMSMSSHKPGSSTSSADTTAAEITTESSAHLVKEYTIWVTGICILATGVVTASLLGLYQESTYKAYGRAWQEGLFYCHFMALPLFSFFHSEIMHTARATNQTPAISSLTGIVKAISLPMLDDIPSGWLYMAGNLITQLICVTGVHRLSTMASSLTLNLVLNLRKIVSLAISIMLFDNHFTLQLFCGCLLVFVGTLLYSIPATMVSWPIKLAAKLADKKTGDYDDNEETKKTK</sequence>
<dbReference type="Proteomes" id="UP001150538">
    <property type="component" value="Unassembled WGS sequence"/>
</dbReference>
<feature type="transmembrane region" description="Helical" evidence="7">
    <location>
        <begin position="41"/>
        <end position="62"/>
    </location>
</feature>
<dbReference type="InterPro" id="IPR013657">
    <property type="entry name" value="SCL35B1-4/HUT1"/>
</dbReference>
<dbReference type="NCBIfam" id="TIGR00803">
    <property type="entry name" value="nst"/>
    <property type="match status" value="1"/>
</dbReference>
<dbReference type="Pfam" id="PF08449">
    <property type="entry name" value="UAA"/>
    <property type="match status" value="1"/>
</dbReference>
<evidence type="ECO:0000313" key="8">
    <source>
        <dbReference type="EMBL" id="KAJ1918611.1"/>
    </source>
</evidence>
<keyword evidence="4 7" id="KW-0812">Transmembrane</keyword>
<evidence type="ECO:0000256" key="5">
    <source>
        <dbReference type="ARBA" id="ARBA00022989"/>
    </source>
</evidence>
<keyword evidence="3" id="KW-0762">Sugar transport</keyword>
<evidence type="ECO:0000256" key="4">
    <source>
        <dbReference type="ARBA" id="ARBA00022692"/>
    </source>
</evidence>
<dbReference type="PANTHER" id="PTHR10778:SF4">
    <property type="entry name" value="NUCLEOTIDE SUGAR TRANSPORTER SLC35B4"/>
    <property type="match status" value="1"/>
</dbReference>
<evidence type="ECO:0000256" key="6">
    <source>
        <dbReference type="ARBA" id="ARBA00023136"/>
    </source>
</evidence>
<keyword evidence="9" id="KW-1185">Reference proteome</keyword>
<keyword evidence="2" id="KW-0813">Transport</keyword>
<feature type="transmembrane region" description="Helical" evidence="7">
    <location>
        <begin position="147"/>
        <end position="169"/>
    </location>
</feature>
<feature type="transmembrane region" description="Helical" evidence="7">
    <location>
        <begin position="68"/>
        <end position="90"/>
    </location>
</feature>
<feature type="transmembrane region" description="Helical" evidence="7">
    <location>
        <begin position="268"/>
        <end position="287"/>
    </location>
</feature>
<comment type="caution">
    <text evidence="8">The sequence shown here is derived from an EMBL/GenBank/DDBJ whole genome shotgun (WGS) entry which is preliminary data.</text>
</comment>
<evidence type="ECO:0000256" key="3">
    <source>
        <dbReference type="ARBA" id="ARBA00022597"/>
    </source>
</evidence>
<feature type="transmembrane region" description="Helical" evidence="7">
    <location>
        <begin position="293"/>
        <end position="311"/>
    </location>
</feature>
<dbReference type="EMBL" id="JANBPU010000041">
    <property type="protein sequence ID" value="KAJ1918611.1"/>
    <property type="molecule type" value="Genomic_DNA"/>
</dbReference>
<proteinExistence type="predicted"/>
<evidence type="ECO:0000256" key="7">
    <source>
        <dbReference type="SAM" id="Phobius"/>
    </source>
</evidence>
<keyword evidence="5 7" id="KW-1133">Transmembrane helix</keyword>
<dbReference type="SUPFAM" id="SSF103481">
    <property type="entry name" value="Multidrug resistance efflux transporter EmrE"/>
    <property type="match status" value="1"/>
</dbReference>
<comment type="subcellular location">
    <subcellularLocation>
        <location evidence="1">Endomembrane system</location>
        <topology evidence="1">Multi-pass membrane protein</topology>
    </subcellularLocation>
</comment>
<evidence type="ECO:0000256" key="2">
    <source>
        <dbReference type="ARBA" id="ARBA00022448"/>
    </source>
</evidence>
<dbReference type="GO" id="GO:0005464">
    <property type="term" value="F:UDP-xylose transmembrane transporter activity"/>
    <property type="evidence" value="ECO:0007669"/>
    <property type="project" value="TreeGrafter"/>
</dbReference>
<dbReference type="PANTHER" id="PTHR10778">
    <property type="entry name" value="SOLUTE CARRIER FAMILY 35 MEMBER B"/>
    <property type="match status" value="1"/>
</dbReference>
<keyword evidence="6 7" id="KW-0472">Membrane</keyword>
<gene>
    <name evidence="8" type="primary">YEA4</name>
    <name evidence="8" type="ORF">H4219_002484</name>
</gene>
<dbReference type="GO" id="GO:0000139">
    <property type="term" value="C:Golgi membrane"/>
    <property type="evidence" value="ECO:0007669"/>
    <property type="project" value="TreeGrafter"/>
</dbReference>
<protein>
    <submittedName>
        <fullName evidence="8">Golgi uridine diphosphate-N- acetylglucosamine transporter</fullName>
    </submittedName>
</protein>
<organism evidence="8 9">
    <name type="scientific">Mycoemilia scoparia</name>
    <dbReference type="NCBI Taxonomy" id="417184"/>
    <lineage>
        <taxon>Eukaryota</taxon>
        <taxon>Fungi</taxon>
        <taxon>Fungi incertae sedis</taxon>
        <taxon>Zoopagomycota</taxon>
        <taxon>Kickxellomycotina</taxon>
        <taxon>Kickxellomycetes</taxon>
        <taxon>Kickxellales</taxon>
        <taxon>Kickxellaceae</taxon>
        <taxon>Mycoemilia</taxon>
    </lineage>
</organism>
<dbReference type="GO" id="GO:0005789">
    <property type="term" value="C:endoplasmic reticulum membrane"/>
    <property type="evidence" value="ECO:0007669"/>
    <property type="project" value="TreeGrafter"/>
</dbReference>
<reference evidence="8" key="1">
    <citation type="submission" date="2022-07" db="EMBL/GenBank/DDBJ databases">
        <title>Phylogenomic reconstructions and comparative analyses of Kickxellomycotina fungi.</title>
        <authorList>
            <person name="Reynolds N.K."/>
            <person name="Stajich J.E."/>
            <person name="Barry K."/>
            <person name="Grigoriev I.V."/>
            <person name="Crous P."/>
            <person name="Smith M.E."/>
        </authorList>
    </citation>
    <scope>NUCLEOTIDE SEQUENCE</scope>
    <source>
        <strain evidence="8">NBRC 100468</strain>
    </source>
</reference>
<feature type="transmembrane region" description="Helical" evidence="7">
    <location>
        <begin position="99"/>
        <end position="117"/>
    </location>
</feature>
<dbReference type="InterPro" id="IPR037185">
    <property type="entry name" value="EmrE-like"/>
</dbReference>
<dbReference type="GO" id="GO:0005462">
    <property type="term" value="F:UDP-N-acetylglucosamine transmembrane transporter activity"/>
    <property type="evidence" value="ECO:0007669"/>
    <property type="project" value="TreeGrafter"/>
</dbReference>
<evidence type="ECO:0000313" key="9">
    <source>
        <dbReference type="Proteomes" id="UP001150538"/>
    </source>
</evidence>
<accession>A0A9W8DP12</accession>
<evidence type="ECO:0000256" key="1">
    <source>
        <dbReference type="ARBA" id="ARBA00004127"/>
    </source>
</evidence>